<name>F0WJM7_9STRA</name>
<reference evidence="1" key="2">
    <citation type="submission" date="2011-02" db="EMBL/GenBank/DDBJ databases">
        <authorList>
            <person name="MacLean D."/>
        </authorList>
    </citation>
    <scope>NUCLEOTIDE SEQUENCE</scope>
</reference>
<organism evidence="1">
    <name type="scientific">Albugo laibachii Nc14</name>
    <dbReference type="NCBI Taxonomy" id="890382"/>
    <lineage>
        <taxon>Eukaryota</taxon>
        <taxon>Sar</taxon>
        <taxon>Stramenopiles</taxon>
        <taxon>Oomycota</taxon>
        <taxon>Peronosporomycetes</taxon>
        <taxon>Albuginales</taxon>
        <taxon>Albuginaceae</taxon>
        <taxon>Albugo</taxon>
    </lineage>
</organism>
<sequence length="125" mass="14133">MSRGSVLINITKNHFCLDGTYLLKSKGFELQGFDHVPVWLTLYAYNAFVNASETWETVNPFKASAIKEDTDLEVMDAAMVKLKLHPLLSDTSLTMNDSVFNIYRLLAKHGSSSKSRWASRKESRS</sequence>
<accession>F0WJM7</accession>
<reference evidence="1" key="1">
    <citation type="journal article" date="2011" name="PLoS Biol.">
        <title>Gene gain and loss during evolution of obligate parasitism in the white rust pathogen of Arabidopsis thaliana.</title>
        <authorList>
            <person name="Kemen E."/>
            <person name="Gardiner A."/>
            <person name="Schultz-Larsen T."/>
            <person name="Kemen A.C."/>
            <person name="Balmuth A.L."/>
            <person name="Robert-Seilaniantz A."/>
            <person name="Bailey K."/>
            <person name="Holub E."/>
            <person name="Studholme D.J."/>
            <person name="Maclean D."/>
            <person name="Jones J.D."/>
        </authorList>
    </citation>
    <scope>NUCLEOTIDE SEQUENCE</scope>
</reference>
<protein>
    <submittedName>
        <fullName evidence="1">AlNc14C124G6751 protein</fullName>
    </submittedName>
</protein>
<proteinExistence type="predicted"/>
<evidence type="ECO:0000313" key="1">
    <source>
        <dbReference type="EMBL" id="CCA21476.1"/>
    </source>
</evidence>
<dbReference type="AlphaFoldDB" id="F0WJM7"/>
<gene>
    <name evidence="1" type="primary">AlNc14C124G6751</name>
    <name evidence="1" type="ORF">ALNC14_076190</name>
</gene>
<dbReference type="HOGENOM" id="CLU_1996815_0_0_1"/>
<dbReference type="EMBL" id="FR824169">
    <property type="protein sequence ID" value="CCA21476.1"/>
    <property type="molecule type" value="Genomic_DNA"/>
</dbReference>